<comment type="caution">
    <text evidence="1">The sequence shown here is derived from an EMBL/GenBank/DDBJ whole genome shotgun (WGS) entry which is preliminary data.</text>
</comment>
<reference evidence="1" key="1">
    <citation type="submission" date="2022-05" db="EMBL/GenBank/DDBJ databases">
        <authorList>
            <person name="Pankratov T."/>
        </authorList>
    </citation>
    <scope>NUCLEOTIDE SEQUENCE</scope>
    <source>
        <strain evidence="1">BP6-180914</strain>
    </source>
</reference>
<gene>
    <name evidence="1" type="ORF">M8523_35205</name>
</gene>
<name>A0AA41Z4U8_9HYPH</name>
<dbReference type="RefSeq" id="WP_282589477.1">
    <property type="nucleotide sequence ID" value="NZ_JAMOIM010000095.1"/>
</dbReference>
<proteinExistence type="predicted"/>
<dbReference type="EMBL" id="JAMOIM010000095">
    <property type="protein sequence ID" value="MCW6513102.1"/>
    <property type="molecule type" value="Genomic_DNA"/>
</dbReference>
<accession>A0AA41Z4U8</accession>
<keyword evidence="2" id="KW-1185">Reference proteome</keyword>
<evidence type="ECO:0000313" key="1">
    <source>
        <dbReference type="EMBL" id="MCW6513102.1"/>
    </source>
</evidence>
<dbReference type="AlphaFoldDB" id="A0AA41Z4U8"/>
<protein>
    <submittedName>
        <fullName evidence="1">Helix-turn-helix domain-containing protein</fullName>
    </submittedName>
</protein>
<dbReference type="Proteomes" id="UP001165667">
    <property type="component" value="Unassembled WGS sequence"/>
</dbReference>
<evidence type="ECO:0000313" key="2">
    <source>
        <dbReference type="Proteomes" id="UP001165667"/>
    </source>
</evidence>
<sequence length="105" mass="11608">MKTARTHSPNIPVVTQEMQESSLQTDMHVRHHTVREASAYCKSKHGYPVAVNTLNKLRTYGGGPKFNKCGGRLILYAEHELDAWVRERLGDVLTSTSAAKTGEAA</sequence>
<organism evidence="1 2">
    <name type="scientific">Lichenifustis flavocetrariae</name>
    <dbReference type="NCBI Taxonomy" id="2949735"/>
    <lineage>
        <taxon>Bacteria</taxon>
        <taxon>Pseudomonadati</taxon>
        <taxon>Pseudomonadota</taxon>
        <taxon>Alphaproteobacteria</taxon>
        <taxon>Hyphomicrobiales</taxon>
        <taxon>Lichenihabitantaceae</taxon>
        <taxon>Lichenifustis</taxon>
    </lineage>
</organism>